<feature type="transmembrane region" description="Helical" evidence="1">
    <location>
        <begin position="51"/>
        <end position="84"/>
    </location>
</feature>
<feature type="transmembrane region" description="Helical" evidence="1">
    <location>
        <begin position="12"/>
        <end position="31"/>
    </location>
</feature>
<dbReference type="OMA" id="SAYIWQY"/>
<organism evidence="2">
    <name type="scientific">Dictyoglomus thermophilum</name>
    <dbReference type="NCBI Taxonomy" id="14"/>
    <lineage>
        <taxon>Bacteria</taxon>
        <taxon>Pseudomonadati</taxon>
        <taxon>Dictyoglomota</taxon>
        <taxon>Dictyoglomia</taxon>
        <taxon>Dictyoglomales</taxon>
        <taxon>Dictyoglomaceae</taxon>
        <taxon>Dictyoglomus</taxon>
    </lineage>
</organism>
<keyword evidence="1" id="KW-1133">Transmembrane helix</keyword>
<proteinExistence type="predicted"/>
<dbReference type="PANTHER" id="PTHR40044">
    <property type="entry name" value="INTEGRAL MEMBRANE PROTEIN-RELATED"/>
    <property type="match status" value="1"/>
</dbReference>
<reference evidence="2" key="1">
    <citation type="journal article" date="2020" name="mSystems">
        <title>Genome- and Community-Level Interaction Insights into Carbon Utilization and Element Cycling Functions of Hydrothermarchaeota in Hydrothermal Sediment.</title>
        <authorList>
            <person name="Zhou Z."/>
            <person name="Liu Y."/>
            <person name="Xu W."/>
            <person name="Pan J."/>
            <person name="Luo Z.H."/>
            <person name="Li M."/>
        </authorList>
    </citation>
    <scope>NUCLEOTIDE SEQUENCE [LARGE SCALE GENOMIC DNA]</scope>
    <source>
        <strain evidence="2">SpSt-70</strain>
    </source>
</reference>
<sequence length="157" mass="17444">MSSKKIARISIYAASYAVLTVILSPISYGPIQVRVSEFMTLFPFIDKMAIPGLFIGCAIANLFSPAGWIDVIFGSLFTLIAAFLTRKMPNVYLAPLPPILVNAFGVSLYLHLFFKLPYLLNVLYIGLGEAIATYFIGLPLLLYILKNENLKKIFSKE</sequence>
<dbReference type="PANTHER" id="PTHR40044:SF1">
    <property type="entry name" value="INTEGRAL MEMBRANE PROTEIN"/>
    <property type="match status" value="1"/>
</dbReference>
<evidence type="ECO:0000256" key="1">
    <source>
        <dbReference type="SAM" id="Phobius"/>
    </source>
</evidence>
<evidence type="ECO:0000313" key="2">
    <source>
        <dbReference type="EMBL" id="HGK23400.1"/>
    </source>
</evidence>
<accession>A0A7V3ZIG2</accession>
<dbReference type="PIRSF" id="PIRSF031501">
    <property type="entry name" value="QueT"/>
    <property type="match status" value="1"/>
</dbReference>
<keyword evidence="1" id="KW-0472">Membrane</keyword>
<protein>
    <submittedName>
        <fullName evidence="2">QueT transporter family protein</fullName>
    </submittedName>
</protein>
<gene>
    <name evidence="2" type="ORF">ENU78_02950</name>
</gene>
<comment type="caution">
    <text evidence="2">The sequence shown here is derived from an EMBL/GenBank/DDBJ whole genome shotgun (WGS) entry which is preliminary data.</text>
</comment>
<keyword evidence="1" id="KW-0812">Transmembrane</keyword>
<dbReference type="InterPro" id="IPR010387">
    <property type="entry name" value="QueT"/>
</dbReference>
<dbReference type="RefSeq" id="WP_012548083.1">
    <property type="nucleotide sequence ID" value="NZ_VTFL01000004.1"/>
</dbReference>
<dbReference type="EMBL" id="DTDV01000007">
    <property type="protein sequence ID" value="HGK23400.1"/>
    <property type="molecule type" value="Genomic_DNA"/>
</dbReference>
<dbReference type="Pfam" id="PF06177">
    <property type="entry name" value="QueT"/>
    <property type="match status" value="1"/>
</dbReference>
<feature type="transmembrane region" description="Helical" evidence="1">
    <location>
        <begin position="91"/>
        <end position="110"/>
    </location>
</feature>
<name>A0A7V3ZIG2_DICTH</name>
<dbReference type="AlphaFoldDB" id="A0A7V3ZIG2"/>
<feature type="transmembrane region" description="Helical" evidence="1">
    <location>
        <begin position="122"/>
        <end position="145"/>
    </location>
</feature>